<dbReference type="UniPathway" id="UPA00196"/>
<dbReference type="PANTHER" id="PTHR12993:SF11">
    <property type="entry name" value="N-ACETYLGLUCOSAMINYL-PHOSPHATIDYLINOSITOL DE-N-ACETYLASE"/>
    <property type="match status" value="1"/>
</dbReference>
<dbReference type="AlphaFoldDB" id="A0A8H5ATM2"/>
<dbReference type="EC" id="3.5.1.89" evidence="2"/>
<dbReference type="GO" id="GO:0005783">
    <property type="term" value="C:endoplasmic reticulum"/>
    <property type="evidence" value="ECO:0007669"/>
    <property type="project" value="TreeGrafter"/>
</dbReference>
<dbReference type="SUPFAM" id="SSF102588">
    <property type="entry name" value="LmbE-like"/>
    <property type="match status" value="1"/>
</dbReference>
<dbReference type="PANTHER" id="PTHR12993">
    <property type="entry name" value="N-ACETYLGLUCOSAMINYL-PHOSPHATIDYLINOSITOL DE-N-ACETYLASE-RELATED"/>
    <property type="match status" value="1"/>
</dbReference>
<proteinExistence type="inferred from homology"/>
<dbReference type="Gene3D" id="3.40.50.10320">
    <property type="entry name" value="LmbE-like"/>
    <property type="match status" value="1"/>
</dbReference>
<comment type="similarity">
    <text evidence="1">Belongs to the PIGL family.</text>
</comment>
<keyword evidence="4" id="KW-1185">Reference proteome</keyword>
<organism evidence="3 4">
    <name type="scientific">Psilocybe cf. subviscida</name>
    <dbReference type="NCBI Taxonomy" id="2480587"/>
    <lineage>
        <taxon>Eukaryota</taxon>
        <taxon>Fungi</taxon>
        <taxon>Dikarya</taxon>
        <taxon>Basidiomycota</taxon>
        <taxon>Agaricomycotina</taxon>
        <taxon>Agaricomycetes</taxon>
        <taxon>Agaricomycetidae</taxon>
        <taxon>Agaricales</taxon>
        <taxon>Agaricineae</taxon>
        <taxon>Strophariaceae</taxon>
        <taxon>Psilocybe</taxon>
    </lineage>
</organism>
<evidence type="ECO:0000256" key="2">
    <source>
        <dbReference type="ARBA" id="ARBA00012176"/>
    </source>
</evidence>
<dbReference type="InterPro" id="IPR003737">
    <property type="entry name" value="GlcNAc_PI_deacetylase-related"/>
</dbReference>
<dbReference type="GO" id="GO:0006506">
    <property type="term" value="P:GPI anchor biosynthetic process"/>
    <property type="evidence" value="ECO:0007669"/>
    <property type="project" value="UniProtKB-UniPathway"/>
</dbReference>
<evidence type="ECO:0000256" key="1">
    <source>
        <dbReference type="ARBA" id="ARBA00006066"/>
    </source>
</evidence>
<dbReference type="EMBL" id="JAACJJ010000057">
    <property type="protein sequence ID" value="KAF5310880.1"/>
    <property type="molecule type" value="Genomic_DNA"/>
</dbReference>
<evidence type="ECO:0000313" key="3">
    <source>
        <dbReference type="EMBL" id="KAF5310880.1"/>
    </source>
</evidence>
<gene>
    <name evidence="3" type="ORF">D9619_007878</name>
</gene>
<comment type="caution">
    <text evidence="3">The sequence shown here is derived from an EMBL/GenBank/DDBJ whole genome shotgun (WGS) entry which is preliminary data.</text>
</comment>
<reference evidence="3 4" key="1">
    <citation type="journal article" date="2020" name="ISME J.">
        <title>Uncovering the hidden diversity of litter-decomposition mechanisms in mushroom-forming fungi.</title>
        <authorList>
            <person name="Floudas D."/>
            <person name="Bentzer J."/>
            <person name="Ahren D."/>
            <person name="Johansson T."/>
            <person name="Persson P."/>
            <person name="Tunlid A."/>
        </authorList>
    </citation>
    <scope>NUCLEOTIDE SEQUENCE [LARGE SCALE GENOMIC DNA]</scope>
    <source>
        <strain evidence="3 4">CBS 101986</strain>
    </source>
</reference>
<evidence type="ECO:0000313" key="4">
    <source>
        <dbReference type="Proteomes" id="UP000567179"/>
    </source>
</evidence>
<dbReference type="Proteomes" id="UP000567179">
    <property type="component" value="Unassembled WGS sequence"/>
</dbReference>
<name>A0A8H5ATM2_9AGAR</name>
<sequence>MFSLGAITALVASVIIGALFQPLTLNEQFATQKFREPFYTAKNILLVTAHPDDEAMFFAPTITAVTSDPSMALYHVCMSVGDAEGLGATRKAELSKSVDILGIKGNQSWIVDHPKLRDGMTTEWDSELIASILEPYVLKNNIDTILTFDSHGVSGHKNHIALYHGAAALTKNLGKTSSKPPVRLFSLLSEALPFKYIGVFSSTFGKAELYAYKGLAYLEDLVVLTISLYDPEILKTEFPQHREGHSMPAFIASYKDYLKGLNAMMAHESQLEWYRWLYLGTCRFMWVNTWQKYKL</sequence>
<protein>
    <recommendedName>
        <fullName evidence="2">N-acetylglucosaminylphosphatidylinositol deacetylase</fullName>
        <ecNumber evidence="2">3.5.1.89</ecNumber>
    </recommendedName>
</protein>
<dbReference type="OrthoDB" id="440160at2759"/>
<dbReference type="InterPro" id="IPR024078">
    <property type="entry name" value="LmbE-like_dom_sf"/>
</dbReference>
<dbReference type="Pfam" id="PF02585">
    <property type="entry name" value="PIG-L"/>
    <property type="match status" value="1"/>
</dbReference>
<accession>A0A8H5ATM2</accession>
<dbReference type="GO" id="GO:0016020">
    <property type="term" value="C:membrane"/>
    <property type="evidence" value="ECO:0007669"/>
    <property type="project" value="GOC"/>
</dbReference>
<dbReference type="GO" id="GO:0000225">
    <property type="term" value="F:N-acetylglucosaminylphosphatidylinositol deacetylase activity"/>
    <property type="evidence" value="ECO:0007669"/>
    <property type="project" value="UniProtKB-EC"/>
</dbReference>